<evidence type="ECO:0000313" key="1">
    <source>
        <dbReference type="EMBL" id="KAF1961710.1"/>
    </source>
</evidence>
<evidence type="ECO:0000313" key="2">
    <source>
        <dbReference type="Proteomes" id="UP000800035"/>
    </source>
</evidence>
<reference evidence="1" key="1">
    <citation type="journal article" date="2020" name="Stud. Mycol.">
        <title>101 Dothideomycetes genomes: a test case for predicting lifestyles and emergence of pathogens.</title>
        <authorList>
            <person name="Haridas S."/>
            <person name="Albert R."/>
            <person name="Binder M."/>
            <person name="Bloem J."/>
            <person name="Labutti K."/>
            <person name="Salamov A."/>
            <person name="Andreopoulos B."/>
            <person name="Baker S."/>
            <person name="Barry K."/>
            <person name="Bills G."/>
            <person name="Bluhm B."/>
            <person name="Cannon C."/>
            <person name="Castanera R."/>
            <person name="Culley D."/>
            <person name="Daum C."/>
            <person name="Ezra D."/>
            <person name="Gonzalez J."/>
            <person name="Henrissat B."/>
            <person name="Kuo A."/>
            <person name="Liang C."/>
            <person name="Lipzen A."/>
            <person name="Lutzoni F."/>
            <person name="Magnuson J."/>
            <person name="Mondo S."/>
            <person name="Nolan M."/>
            <person name="Ohm R."/>
            <person name="Pangilinan J."/>
            <person name="Park H.-J."/>
            <person name="Ramirez L."/>
            <person name="Alfaro M."/>
            <person name="Sun H."/>
            <person name="Tritt A."/>
            <person name="Yoshinaga Y."/>
            <person name="Zwiers L.-H."/>
            <person name="Turgeon B."/>
            <person name="Goodwin S."/>
            <person name="Spatafora J."/>
            <person name="Crous P."/>
            <person name="Grigoriev I."/>
        </authorList>
    </citation>
    <scope>NUCLEOTIDE SEQUENCE</scope>
    <source>
        <strain evidence="1">CBS 675.92</strain>
    </source>
</reference>
<name>A0A6A5UBK6_9PLEO</name>
<dbReference type="EMBL" id="ML976980">
    <property type="protein sequence ID" value="KAF1961710.1"/>
    <property type="molecule type" value="Genomic_DNA"/>
</dbReference>
<dbReference type="AlphaFoldDB" id="A0A6A5UBK6"/>
<accession>A0A6A5UBK6</accession>
<sequence length="292" mass="34748">MSDPPFNNRFPFTNPFLPNTPYVPYHIVPPIRSRSYMPDDRDPRTIPVGPEVPVHDVPTINEPIPNEDNPPLLSEYEIAEQKRKDDAKFDMFRRVFTYFFQLKFEDWNPDWEITPTTLLTYNLHYRPQLDALTRKMRKWPEYRDLMRECFWSVLGEHVPVRIQRRHNVTAKPWAFPRPQHSRFVRKLEIVMDYKDRYPVEATGLFLERQGDWSIVEKLMKGKYGFEALESVVVHVQNTPKEMGKMGEELQEVKGNFNFCADIGFGKEGLKALVWMRMHVSKVMVERMWKRGV</sequence>
<proteinExistence type="predicted"/>
<keyword evidence="2" id="KW-1185">Reference proteome</keyword>
<organism evidence="1 2">
    <name type="scientific">Byssothecium circinans</name>
    <dbReference type="NCBI Taxonomy" id="147558"/>
    <lineage>
        <taxon>Eukaryota</taxon>
        <taxon>Fungi</taxon>
        <taxon>Dikarya</taxon>
        <taxon>Ascomycota</taxon>
        <taxon>Pezizomycotina</taxon>
        <taxon>Dothideomycetes</taxon>
        <taxon>Pleosporomycetidae</taxon>
        <taxon>Pleosporales</taxon>
        <taxon>Massarineae</taxon>
        <taxon>Massarinaceae</taxon>
        <taxon>Byssothecium</taxon>
    </lineage>
</organism>
<protein>
    <submittedName>
        <fullName evidence="1">Uncharacterized protein</fullName>
    </submittedName>
</protein>
<gene>
    <name evidence="1" type="ORF">CC80DRAFT_543073</name>
</gene>
<dbReference type="OrthoDB" id="10668924at2759"/>
<dbReference type="Proteomes" id="UP000800035">
    <property type="component" value="Unassembled WGS sequence"/>
</dbReference>